<dbReference type="AlphaFoldDB" id="A0A8I6S5N7"/>
<dbReference type="GeneID" id="106670582"/>
<dbReference type="Pfam" id="PF20266">
    <property type="entry name" value="Mab-21_C"/>
    <property type="match status" value="1"/>
</dbReference>
<dbReference type="RefSeq" id="XP_014256553.1">
    <property type="nucleotide sequence ID" value="XM_014401067.2"/>
</dbReference>
<dbReference type="Gene3D" id="1.10.1410.40">
    <property type="match status" value="1"/>
</dbReference>
<dbReference type="InterPro" id="IPR046906">
    <property type="entry name" value="Mab-21_HhH/H2TH-like"/>
</dbReference>
<organism evidence="2 3">
    <name type="scientific">Cimex lectularius</name>
    <name type="common">Bed bug</name>
    <name type="synonym">Acanthia lectularia</name>
    <dbReference type="NCBI Taxonomy" id="79782"/>
    <lineage>
        <taxon>Eukaryota</taxon>
        <taxon>Metazoa</taxon>
        <taxon>Ecdysozoa</taxon>
        <taxon>Arthropoda</taxon>
        <taxon>Hexapoda</taxon>
        <taxon>Insecta</taxon>
        <taxon>Pterygota</taxon>
        <taxon>Neoptera</taxon>
        <taxon>Paraneoptera</taxon>
        <taxon>Hemiptera</taxon>
        <taxon>Heteroptera</taxon>
        <taxon>Panheteroptera</taxon>
        <taxon>Cimicomorpha</taxon>
        <taxon>Cimicidae</taxon>
        <taxon>Cimex</taxon>
    </lineage>
</organism>
<dbReference type="InterPro" id="IPR024810">
    <property type="entry name" value="MAB21L/cGLR"/>
</dbReference>
<dbReference type="Proteomes" id="UP000494040">
    <property type="component" value="Unassembled WGS sequence"/>
</dbReference>
<dbReference type="KEGG" id="clec:106670582"/>
<evidence type="ECO:0000259" key="1">
    <source>
        <dbReference type="Pfam" id="PF20266"/>
    </source>
</evidence>
<dbReference type="EnsemblMetazoa" id="XM_014401067.2">
    <property type="protein sequence ID" value="XP_014256553.1"/>
    <property type="gene ID" value="LOC106670582"/>
</dbReference>
<protein>
    <recommendedName>
        <fullName evidence="1">Mab-21-like HhH/H2TH-like domain-containing protein</fullName>
    </recommendedName>
</protein>
<feature type="domain" description="Mab-21-like HhH/H2TH-like" evidence="1">
    <location>
        <begin position="356"/>
        <end position="435"/>
    </location>
</feature>
<keyword evidence="3" id="KW-1185">Reference proteome</keyword>
<evidence type="ECO:0000313" key="3">
    <source>
        <dbReference type="Proteomes" id="UP000494040"/>
    </source>
</evidence>
<accession>A0A8I6S5N7</accession>
<name>A0A8I6S5N7_CIMLE</name>
<dbReference type="OMA" id="CDALLHY"/>
<dbReference type="PANTHER" id="PTHR10656">
    <property type="entry name" value="CELL FATE DETERMINING PROTEIN MAB21-RELATED"/>
    <property type="match status" value="1"/>
</dbReference>
<dbReference type="OrthoDB" id="5948335at2759"/>
<proteinExistence type="predicted"/>
<sequence>MGLLKFQLSGKMGCGPSSRQNSKELKLPGANLIFNHGQLQALNNYFSEIIDYSDYFTRDPAQEKSLVLIERLIQRLICGVGTLDSRFSSKHLICLEPHKLTNKPGNSLSYLVRLDELSTPHLYPENGGPSCQLIEPEGGPQGFAKVRISGPGSEQWAEFIGNQGFLRRDKMQERFVELLAGSAGRSTLVGRPAEVDESALCGSPGKVIDATHVQRLLQASPRQVFYGSGEGSVKKFPDPRDFRIAIVEGCSCVRLRVGMIYTTEVGVETDVEVTLVLGIGFTSWPSTAHFPTRIYLTHPDFLLYHQVSCTGFYVVPAPPHPTLRCDDRPSTWQIRFPAAEQSLLKHYSANSLPSRVLAVLRALLHEIRCTNNGGQVISDYMLKTLLWFRLEEVVGLKDWTHDKLAIHVLVIADRLVSALRTQRHSSYFFPWFNIMLNSPGGGTLHYTEEDYNHDADLLTYHLRRFTDIAPCSGDPDPWRRVETAMIDKWISVLTDLTPPQATRGTRMSFYPLSSSGYSTIAASQYSNRQLTYIGHLLRCMLNVRSLTLSKTNSLPWFQGHAPENNANSEDLVYLISTILEQAKYSFFGMTKQFHGIKNKSKAKTVSESYDSAANQLLEDIRNDKKQIDITDDNVVVRDVLKWLYYGLDKDRKYLAPVLRPYLAKLFNVSHENCWYIPDWSRRQDTDEIESLSKFCKLVVNGNINANDGIVDAFHKGWSWAESIIKTTSELADGVELIFTPFPGKVIRHKVVDSKLDLTKNTISRSLGRKKVVSEQKGFSSATLPKHIKPFRECLQSRLQRTTVDDDLLTTSHNILKSSSPMTQTIESIHRYGNHRGIGSIVHSLITLRKFSILQEVCAILPESDRAQILDEIQRVSKEARRPRRLARTISARMKPTQIYRSTNELSNLQNDEKDEEAGGTLMGTCRQLRNRNSHPSVFNPAFFRAPETEAVSPLYVNPPKRVGSLSNESEMMYLMRSTRRKSLKRNEVTTNL</sequence>
<dbReference type="PANTHER" id="PTHR10656:SF70">
    <property type="entry name" value="PROTEIN MAB-21-RELATED"/>
    <property type="match status" value="1"/>
</dbReference>
<dbReference type="SMART" id="SM01265">
    <property type="entry name" value="Mab-21"/>
    <property type="match status" value="1"/>
</dbReference>
<evidence type="ECO:0000313" key="2">
    <source>
        <dbReference type="EnsemblMetazoa" id="XP_014256553.1"/>
    </source>
</evidence>
<reference evidence="2" key="1">
    <citation type="submission" date="2022-01" db="UniProtKB">
        <authorList>
            <consortium name="EnsemblMetazoa"/>
        </authorList>
    </citation>
    <scope>IDENTIFICATION</scope>
</reference>